<evidence type="ECO:0000256" key="5">
    <source>
        <dbReference type="ARBA" id="ARBA00022603"/>
    </source>
</evidence>
<dbReference type="InterPro" id="IPR024657">
    <property type="entry name" value="COMPASS_Set1_N-SET"/>
</dbReference>
<dbReference type="InterPro" id="IPR046341">
    <property type="entry name" value="SET_dom_sf"/>
</dbReference>
<feature type="transmembrane region" description="Helical" evidence="15">
    <location>
        <begin position="771"/>
        <end position="791"/>
    </location>
</feature>
<feature type="compositionally biased region" description="Basic residues" evidence="14">
    <location>
        <begin position="1111"/>
        <end position="1121"/>
    </location>
</feature>
<dbReference type="PROSITE" id="PS50102">
    <property type="entry name" value="RRM"/>
    <property type="match status" value="1"/>
</dbReference>
<dbReference type="PANTHER" id="PTHR12266">
    <property type="entry name" value="NA+/CA2+ K+ INDEPENDENT EXCHANGER"/>
    <property type="match status" value="1"/>
</dbReference>
<dbReference type="GO" id="GO:0008324">
    <property type="term" value="F:monoatomic cation transmembrane transporter activity"/>
    <property type="evidence" value="ECO:0007669"/>
    <property type="project" value="TreeGrafter"/>
</dbReference>
<dbReference type="SUPFAM" id="SSF54928">
    <property type="entry name" value="RNA-binding domain, RBD"/>
    <property type="match status" value="1"/>
</dbReference>
<dbReference type="InterPro" id="IPR044880">
    <property type="entry name" value="NCX_ion-bd_dom_sf"/>
</dbReference>
<dbReference type="InterPro" id="IPR004837">
    <property type="entry name" value="NaCa_Exmemb"/>
</dbReference>
<dbReference type="CDD" id="cd19169">
    <property type="entry name" value="SET_SETD1"/>
    <property type="match status" value="1"/>
</dbReference>
<feature type="compositionally biased region" description="Basic and acidic residues" evidence="14">
    <location>
        <begin position="1100"/>
        <end position="1110"/>
    </location>
</feature>
<evidence type="ECO:0000256" key="1">
    <source>
        <dbReference type="ARBA" id="ARBA00004141"/>
    </source>
</evidence>
<feature type="compositionally biased region" description="Acidic residues" evidence="14">
    <location>
        <begin position="1599"/>
        <end position="1614"/>
    </location>
</feature>
<dbReference type="Gene3D" id="3.30.70.330">
    <property type="match status" value="1"/>
</dbReference>
<dbReference type="Gene3D" id="2.170.270.10">
    <property type="entry name" value="SET domain"/>
    <property type="match status" value="1"/>
</dbReference>
<proteinExistence type="inferred from homology"/>
<dbReference type="GO" id="GO:0048188">
    <property type="term" value="C:Set1C/COMPASS complex"/>
    <property type="evidence" value="ECO:0007669"/>
    <property type="project" value="InterPro"/>
</dbReference>
<evidence type="ECO:0000313" key="19">
    <source>
        <dbReference type="EMBL" id="ORE10090.1"/>
    </source>
</evidence>
<evidence type="ECO:0000256" key="13">
    <source>
        <dbReference type="PROSITE-ProRule" id="PRU00176"/>
    </source>
</evidence>
<feature type="transmembrane region" description="Helical" evidence="15">
    <location>
        <begin position="649"/>
        <end position="667"/>
    </location>
</feature>
<feature type="transmembrane region" description="Helical" evidence="15">
    <location>
        <begin position="673"/>
        <end position="691"/>
    </location>
</feature>
<dbReference type="GO" id="GO:0032259">
    <property type="term" value="P:methylation"/>
    <property type="evidence" value="ECO:0007669"/>
    <property type="project" value="UniProtKB-KW"/>
</dbReference>
<dbReference type="Gene3D" id="1.20.1420.30">
    <property type="entry name" value="NCX, central ion-binding region"/>
    <property type="match status" value="2"/>
</dbReference>
<dbReference type="SMART" id="SM00360">
    <property type="entry name" value="RRM"/>
    <property type="match status" value="1"/>
</dbReference>
<dbReference type="PANTHER" id="PTHR12266:SF0">
    <property type="entry name" value="MITOCHONDRIAL SODIUM_CALCIUM EXCHANGER PROTEIN"/>
    <property type="match status" value="1"/>
</dbReference>
<dbReference type="PROSITE" id="PS50280">
    <property type="entry name" value="SET"/>
    <property type="match status" value="1"/>
</dbReference>
<keyword evidence="7" id="KW-0949">S-adenosyl-L-methionine</keyword>
<evidence type="ECO:0000256" key="15">
    <source>
        <dbReference type="SAM" id="Phobius"/>
    </source>
</evidence>
<keyword evidence="11 15" id="KW-0472">Membrane</keyword>
<dbReference type="Proteomes" id="UP000242414">
    <property type="component" value="Unassembled WGS sequence"/>
</dbReference>
<feature type="region of interest" description="Disordered" evidence="14">
    <location>
        <begin position="1236"/>
        <end position="1279"/>
    </location>
</feature>
<dbReference type="OrthoDB" id="308383at2759"/>
<dbReference type="GO" id="GO:0003723">
    <property type="term" value="F:RNA binding"/>
    <property type="evidence" value="ECO:0007669"/>
    <property type="project" value="UniProtKB-UniRule"/>
</dbReference>
<evidence type="ECO:0000259" key="16">
    <source>
        <dbReference type="PROSITE" id="PS50102"/>
    </source>
</evidence>
<keyword evidence="10 15" id="KW-1133">Transmembrane helix</keyword>
<feature type="region of interest" description="Disordered" evidence="14">
    <location>
        <begin position="1473"/>
        <end position="1572"/>
    </location>
</feature>
<evidence type="ECO:0000256" key="4">
    <source>
        <dbReference type="ARBA" id="ARBA00022448"/>
    </source>
</evidence>
<feature type="compositionally biased region" description="Polar residues" evidence="14">
    <location>
        <begin position="1245"/>
        <end position="1268"/>
    </location>
</feature>
<evidence type="ECO:0000256" key="8">
    <source>
        <dbReference type="ARBA" id="ARBA00022692"/>
    </source>
</evidence>
<evidence type="ECO:0000256" key="2">
    <source>
        <dbReference type="ARBA" id="ARBA00008170"/>
    </source>
</evidence>
<comment type="similarity">
    <text evidence="2">Belongs to the Ca(2+):cation antiporter (CaCA) (TC 2.A.19) family.</text>
</comment>
<feature type="transmembrane region" description="Helical" evidence="15">
    <location>
        <begin position="203"/>
        <end position="222"/>
    </location>
</feature>
<evidence type="ECO:0000256" key="11">
    <source>
        <dbReference type="ARBA" id="ARBA00023136"/>
    </source>
</evidence>
<feature type="region of interest" description="Disordered" evidence="14">
    <location>
        <begin position="1585"/>
        <end position="1614"/>
    </location>
</feature>
<dbReference type="GO" id="GO:0006874">
    <property type="term" value="P:intracellular calcium ion homeostasis"/>
    <property type="evidence" value="ECO:0007669"/>
    <property type="project" value="TreeGrafter"/>
</dbReference>
<feature type="compositionally biased region" description="Acidic residues" evidence="14">
    <location>
        <begin position="1519"/>
        <end position="1532"/>
    </location>
</feature>
<evidence type="ECO:0000259" key="17">
    <source>
        <dbReference type="PROSITE" id="PS50280"/>
    </source>
</evidence>
<dbReference type="VEuPathDB" id="FungiDB:BCV72DRAFT_302226"/>
<feature type="transmembrane region" description="Helical" evidence="15">
    <location>
        <begin position="703"/>
        <end position="722"/>
    </location>
</feature>
<keyword evidence="9 13" id="KW-0694">RNA-binding</keyword>
<dbReference type="InterPro" id="IPR037841">
    <property type="entry name" value="SET_SETD1A/B"/>
</dbReference>
<organism evidence="19">
    <name type="scientific">Rhizopus microsporus var. microsporus</name>
    <dbReference type="NCBI Taxonomy" id="86635"/>
    <lineage>
        <taxon>Eukaryota</taxon>
        <taxon>Fungi</taxon>
        <taxon>Fungi incertae sedis</taxon>
        <taxon>Mucoromycota</taxon>
        <taxon>Mucoromycotina</taxon>
        <taxon>Mucoromycetes</taxon>
        <taxon>Mucorales</taxon>
        <taxon>Mucorineae</taxon>
        <taxon>Rhizopodaceae</taxon>
        <taxon>Rhizopus</taxon>
    </lineage>
</organism>
<evidence type="ECO:0000256" key="14">
    <source>
        <dbReference type="SAM" id="MobiDB-lite"/>
    </source>
</evidence>
<feature type="compositionally biased region" description="Basic and acidic residues" evidence="14">
    <location>
        <begin position="1122"/>
        <end position="1134"/>
    </location>
</feature>
<feature type="transmembrane region" description="Helical" evidence="15">
    <location>
        <begin position="75"/>
        <end position="95"/>
    </location>
</feature>
<dbReference type="GO" id="GO:0016020">
    <property type="term" value="C:membrane"/>
    <property type="evidence" value="ECO:0007669"/>
    <property type="project" value="UniProtKB-SubCell"/>
</dbReference>
<dbReference type="SUPFAM" id="SSF82199">
    <property type="entry name" value="SET domain"/>
    <property type="match status" value="1"/>
</dbReference>
<evidence type="ECO:0000256" key="12">
    <source>
        <dbReference type="ARBA" id="ARBA00030093"/>
    </source>
</evidence>
<evidence type="ECO:0000256" key="9">
    <source>
        <dbReference type="ARBA" id="ARBA00022884"/>
    </source>
</evidence>
<dbReference type="SMART" id="SM01291">
    <property type="entry name" value="N-SET"/>
    <property type="match status" value="1"/>
</dbReference>
<feature type="compositionally biased region" description="Acidic residues" evidence="14">
    <location>
        <begin position="1493"/>
        <end position="1511"/>
    </location>
</feature>
<dbReference type="Pfam" id="PF11764">
    <property type="entry name" value="N-SET"/>
    <property type="match status" value="1"/>
</dbReference>
<feature type="compositionally biased region" description="Basic and acidic residues" evidence="14">
    <location>
        <begin position="1050"/>
        <end position="1060"/>
    </location>
</feature>
<feature type="transmembrane region" description="Helical" evidence="15">
    <location>
        <begin position="116"/>
        <end position="138"/>
    </location>
</feature>
<feature type="region of interest" description="Disordered" evidence="14">
    <location>
        <begin position="1399"/>
        <end position="1461"/>
    </location>
</feature>
<feature type="domain" description="Post-SET" evidence="18">
    <location>
        <begin position="1882"/>
        <end position="1898"/>
    </location>
</feature>
<feature type="compositionally biased region" description="Low complexity" evidence="14">
    <location>
        <begin position="1084"/>
        <end position="1097"/>
    </location>
</feature>
<dbReference type="Pfam" id="PF00076">
    <property type="entry name" value="RRM_1"/>
    <property type="match status" value="1"/>
</dbReference>
<keyword evidence="5" id="KW-0489">Methyltransferase</keyword>
<feature type="transmembrane region" description="Helical" evidence="15">
    <location>
        <begin position="811"/>
        <end position="831"/>
    </location>
</feature>
<feature type="compositionally biased region" description="Basic and acidic residues" evidence="14">
    <location>
        <begin position="1478"/>
        <end position="1492"/>
    </location>
</feature>
<dbReference type="InterPro" id="IPR003616">
    <property type="entry name" value="Post-SET_dom"/>
</dbReference>
<dbReference type="InterPro" id="IPR051359">
    <property type="entry name" value="CaCA_antiporter"/>
</dbReference>
<dbReference type="InterPro" id="IPR000504">
    <property type="entry name" value="RRM_dom"/>
</dbReference>
<feature type="domain" description="RRM" evidence="16">
    <location>
        <begin position="917"/>
        <end position="1002"/>
    </location>
</feature>
<feature type="region of interest" description="Disordered" evidence="14">
    <location>
        <begin position="1083"/>
        <end position="1134"/>
    </location>
</feature>
<dbReference type="Pfam" id="PF00856">
    <property type="entry name" value="SET"/>
    <property type="match status" value="1"/>
</dbReference>
<sequence>MKSDKVYLFILSLAFILAMTTIAITKGSTSYSTTSNHCFNIESQQDKCDIIESSCHGFEAIYLKLYYCLGIWKQAASIILVLCLLVLFGSISVVASDFFCPNLQTISSRLQLSESMAGVTILAFGNGSSDLFSTFSAMDSDAGSLAIGELIGAAFFIVAVVSGCMGIIQPFQSQRVTFMRDATCLLGAVLIMVWIIYDQRIYWYHGLILIAYYISYVIAVVFDVGNSHRTNQEALIEQKSLHESCFANETTPLLHSDVISQNKKQGTNRKPPRLSIPTCGFSIHSSDSYSQRLGHVIRPTSPGTTSPVSPMSSSRFVSSLPRTKSACSTKTYRRPNTPKVGLRPSVFGALEFQERVNILRRAMSSTVVYNPSIRTGRQTSILPSAWGNLQSSNYRCRPRALTTSSSAQDYFTYLSSQEQSSSAGINAETIPRPLGRQSFSGLTIPEIRLAPPSNSDIHSDHDNSLNMNTTQSSHLRQPSIDHSILTLSPLSDNESFVTAPQSCLEPCYDHCTSVCATNNHVTMCMKQDESIFESSDINEHLVHVLFPTLQGWHEKTTFSRISAVIAAPIVLIFTLTIPVAETKEIKVDDVVVLGDESSDVYEQCHQPSILDTTHYLTVPLSASDYSITPTQPVIVTNELDTKQGWNKEILAIQSVFGTAFIFSLMAAHGMTPVYSVFLGTCVGVVVALCILKFTEADKPPRWFWMTSFVGFFVALNWIFLLANQVVTLLQVLGKIFTMSDSIMGLTVFALGNSIGDFVANTSIAKIGYPTMAISACYAGPLLNMVLGVGISSTYQVWKLGRPYELNISPSILTSTLGLIIVLLSTLIVVYTNGYRGRRNYKCIYDPELDTQSVKKSKHPILQYEDDVSMSILPLQDPRIDKTHYERNFSSGKFAYKKRLYIVEHKFDQHSVGPKPLTKVLVSQLSPLMTETQIMTFFSVYGQVSLVEIEKCPTTGGSLGIAHVHFENDANQNGHTCACQAIEKGNGRKMGSAEGVKVCFDATGEKLKAAIMEATGAQSSDKQSHDERQHTPTHYTPTRSRYPSPRRKQDHRYPENGWRQDSRYHSSRDRYIDDYSYSRHHYYRSRSPPQYYSSRYSPPRYPDHYHYDRSRPSRHHHYPSRSKSRERPYNDRGWDDWDRDRHPRRHWEDNRRPSEERKHSLLLISLKCLPFSKGALDSLKKMYYYYHSIDVYADEENWVIVFDSLSQAKKALSATDQQTIMGCRLIIKTSFPALSDNRRSIDENRQINGTNKTDDTPTSITHDSQSMNGVNHHDAEDTNGYQNATTADVITSTSETTATTSNPRSAKELIFQQLVDIFINDVKTRIAGPVIHEFIKTERAKKREETSLHDNKEAQLDDIKISPQNIIESITTNNTRLPSFKKKPRFQLPVKRNFDSLLNDHEETHGTSSSVHTSKHLKIREEYTPAFTTCSSSEEGEYHSEPESEQEQDTSVHAPAKHKQRRLRRLCDYLSDNEESDTLEDRDYLQKYDKVDQSEEEDRESTEDDEEFEPEDFNGHYNLEDEDNDDDDDEYDDFVSSKKRRRANRKQLSANKKSKRPGMSMNGVEKKRPHGRKRVCYDDIHDLDETDGTNGFLYEQSIEEKDDEEPTEKDEIKEEEDIDPKILEQLLLESTDESDSEDIPTRIGDNILNLIGQVKDVEEFYFLRAAILEKHQEKDQEPVISIIRGGCARACVVTKIPDSVKATYLPRNKALIDFPSETGKISSRATRVNNRRLAVVGLEMQKKTIDSDILKFNQLKSRKKQLKFAKSPIHDWGLFAEEHIDANDMVIEYVGEIIRQQVAEEREKQYERCGIGSSYLFRVDDDTVIDATKRGNVARFINHCCSPNCSAKIITVDKQKKIVIYAMRDIEPGEEITYDYKFPIEAEKIPCLCGSKFCKGTLN</sequence>
<protein>
    <recommendedName>
        <fullName evidence="3">Histone-lysine N-methyltransferase, H3 lysine-4 specific</fullName>
    </recommendedName>
    <alternativeName>
        <fullName evidence="12">SET domain-containing protein 1</fullName>
    </alternativeName>
</protein>
<dbReference type="SMART" id="SM00317">
    <property type="entry name" value="SET"/>
    <property type="match status" value="1"/>
</dbReference>
<name>A0A1X0RDH6_RHIZD</name>
<evidence type="ECO:0000259" key="18">
    <source>
        <dbReference type="PROSITE" id="PS50868"/>
    </source>
</evidence>
<keyword evidence="6" id="KW-0808">Transferase</keyword>
<dbReference type="PROSITE" id="PS50868">
    <property type="entry name" value="POST_SET"/>
    <property type="match status" value="1"/>
</dbReference>
<reference evidence="19" key="1">
    <citation type="journal article" date="2016" name="Proc. Natl. Acad. Sci. U.S.A.">
        <title>Lipid metabolic changes in an early divergent fungus govern the establishment of a mutualistic symbiosis with endobacteria.</title>
        <authorList>
            <person name="Lastovetsky O.A."/>
            <person name="Gaspar M.L."/>
            <person name="Mondo S.J."/>
            <person name="LaButti K.M."/>
            <person name="Sandor L."/>
            <person name="Grigoriev I.V."/>
            <person name="Henry S.A."/>
            <person name="Pawlowska T.E."/>
        </authorList>
    </citation>
    <scope>NUCLEOTIDE SEQUENCE [LARGE SCALE GENOMIC DNA]</scope>
    <source>
        <strain evidence="19">ATCC 52814</strain>
    </source>
</reference>
<feature type="transmembrane region" description="Helical" evidence="15">
    <location>
        <begin position="150"/>
        <end position="171"/>
    </location>
</feature>
<dbReference type="GO" id="GO:0042800">
    <property type="term" value="F:histone H3K4 methyltransferase activity"/>
    <property type="evidence" value="ECO:0007669"/>
    <property type="project" value="InterPro"/>
</dbReference>
<accession>A0A1X0RDH6</accession>
<dbReference type="Pfam" id="PF01699">
    <property type="entry name" value="Na_Ca_ex"/>
    <property type="match status" value="2"/>
</dbReference>
<comment type="subcellular location">
    <subcellularLocation>
        <location evidence="1">Membrane</location>
        <topology evidence="1">Multi-pass membrane protein</topology>
    </subcellularLocation>
</comment>
<dbReference type="SMART" id="SM00508">
    <property type="entry name" value="PostSET"/>
    <property type="match status" value="1"/>
</dbReference>
<keyword evidence="4" id="KW-0813">Transport</keyword>
<dbReference type="InterPro" id="IPR035979">
    <property type="entry name" value="RBD_domain_sf"/>
</dbReference>
<dbReference type="InterPro" id="IPR012677">
    <property type="entry name" value="Nucleotide-bd_a/b_plait_sf"/>
</dbReference>
<evidence type="ECO:0000256" key="6">
    <source>
        <dbReference type="ARBA" id="ARBA00022679"/>
    </source>
</evidence>
<evidence type="ECO:0000256" key="3">
    <source>
        <dbReference type="ARBA" id="ARBA00015839"/>
    </source>
</evidence>
<feature type="transmembrane region" description="Helical" evidence="15">
    <location>
        <begin position="178"/>
        <end position="197"/>
    </location>
</feature>
<gene>
    <name evidence="19" type="ORF">BCV72DRAFT_302226</name>
</gene>
<dbReference type="EMBL" id="KV921869">
    <property type="protein sequence ID" value="ORE10090.1"/>
    <property type="molecule type" value="Genomic_DNA"/>
</dbReference>
<evidence type="ECO:0000256" key="7">
    <source>
        <dbReference type="ARBA" id="ARBA00022691"/>
    </source>
</evidence>
<keyword evidence="8 15" id="KW-0812">Transmembrane</keyword>
<feature type="region of interest" description="Disordered" evidence="14">
    <location>
        <begin position="1013"/>
        <end position="1060"/>
    </location>
</feature>
<evidence type="ECO:0000256" key="10">
    <source>
        <dbReference type="ARBA" id="ARBA00022989"/>
    </source>
</evidence>
<dbReference type="InterPro" id="IPR001214">
    <property type="entry name" value="SET_dom"/>
</dbReference>
<feature type="domain" description="SET" evidence="17">
    <location>
        <begin position="1759"/>
        <end position="1876"/>
    </location>
</feature>